<accession>A0A7S4M7W9</accession>
<evidence type="ECO:0000256" key="1">
    <source>
        <dbReference type="SAM" id="MobiDB-lite"/>
    </source>
</evidence>
<evidence type="ECO:0000313" key="2">
    <source>
        <dbReference type="EMBL" id="CAE2205712.1"/>
    </source>
</evidence>
<sequence length="143" mass="15894">MEKRTGSGVEEAATTEGIRRLEEEAGVFVNGTMQGVDYVHDINDGIDRNGDESSESKGREDTAVLESVTPPSKKRKKDEKINEASVPTSQLVETLRKGDGKLFAQILDYVRYEQQITDLALAMHLRQHRGTFPPPPPPKDTSR</sequence>
<organism evidence="2">
    <name type="scientific">Odontella aurita</name>
    <dbReference type="NCBI Taxonomy" id="265563"/>
    <lineage>
        <taxon>Eukaryota</taxon>
        <taxon>Sar</taxon>
        <taxon>Stramenopiles</taxon>
        <taxon>Ochrophyta</taxon>
        <taxon>Bacillariophyta</taxon>
        <taxon>Mediophyceae</taxon>
        <taxon>Biddulphiophycidae</taxon>
        <taxon>Eupodiscales</taxon>
        <taxon>Odontellaceae</taxon>
        <taxon>Odontella</taxon>
    </lineage>
</organism>
<name>A0A7S4M7W9_9STRA</name>
<dbReference type="AlphaFoldDB" id="A0A7S4M7W9"/>
<proteinExistence type="predicted"/>
<feature type="region of interest" description="Disordered" evidence="1">
    <location>
        <begin position="1"/>
        <end position="21"/>
    </location>
</feature>
<reference evidence="2" key="1">
    <citation type="submission" date="2021-01" db="EMBL/GenBank/DDBJ databases">
        <authorList>
            <person name="Corre E."/>
            <person name="Pelletier E."/>
            <person name="Niang G."/>
            <person name="Scheremetjew M."/>
            <person name="Finn R."/>
            <person name="Kale V."/>
            <person name="Holt S."/>
            <person name="Cochrane G."/>
            <person name="Meng A."/>
            <person name="Brown T."/>
            <person name="Cohen L."/>
        </authorList>
    </citation>
    <scope>NUCLEOTIDE SEQUENCE</scope>
    <source>
        <strain evidence="2">Isolate 1302-5</strain>
    </source>
</reference>
<feature type="compositionally biased region" description="Basic and acidic residues" evidence="1">
    <location>
        <begin position="41"/>
        <end position="62"/>
    </location>
</feature>
<feature type="region of interest" description="Disordered" evidence="1">
    <location>
        <begin position="41"/>
        <end position="86"/>
    </location>
</feature>
<protein>
    <submittedName>
        <fullName evidence="2">Uncharacterized protein</fullName>
    </submittedName>
</protein>
<gene>
    <name evidence="2" type="ORF">OAUR00152_LOCUS2550</name>
</gene>
<dbReference type="EMBL" id="HBKQ01003736">
    <property type="protein sequence ID" value="CAE2205712.1"/>
    <property type="molecule type" value="Transcribed_RNA"/>
</dbReference>